<dbReference type="InterPro" id="IPR041516">
    <property type="entry name" value="LACTB2_WH"/>
</dbReference>
<evidence type="ECO:0000313" key="3">
    <source>
        <dbReference type="Proteomes" id="UP000034883"/>
    </source>
</evidence>
<gene>
    <name evidence="2" type="ORF">DB32_004195</name>
</gene>
<dbReference type="EMBL" id="CP011125">
    <property type="protein sequence ID" value="AKF07046.1"/>
    <property type="molecule type" value="Genomic_DNA"/>
</dbReference>
<sequence>MPARVVIDGRAILLARRDDLPLGERWDLPRDGDTIGVVEQRDELVIERVESASEHPVAPPLAWHTLDALRAQWGRAEIALTADAASVVRGIARDAIVLAPIEGETSIEIAPSLRMIAVRTPTLPPAQHTNLFVIGSRDAVLIEPATPDRSELDRVAEWVGALEATGITLRAIAATHHHVDHVSGARALRDALAAPLVAHPETARRTPRGITFEPSLADGSRIVLDGGEPITLRAVLTPGHAPGHLCFLDERSGALIAGDMIAGVGTILVEPGDGDMALYLESLRRLAALDARAIVPAHGGVMRPPGIVLERYVEHRLARERRVLDALTAHATPARPGDLLPMAYADAPRSAWPLAALSTEAHLIKLEHDGRAKRTERGWVAV</sequence>
<proteinExistence type="predicted"/>
<dbReference type="RefSeq" id="WP_240481229.1">
    <property type="nucleotide sequence ID" value="NZ_CP011125.1"/>
</dbReference>
<dbReference type="AlphaFoldDB" id="A0A0F6W4G1"/>
<dbReference type="Pfam" id="PF00753">
    <property type="entry name" value="Lactamase_B"/>
    <property type="match status" value="1"/>
</dbReference>
<dbReference type="SMART" id="SM00849">
    <property type="entry name" value="Lactamase_B"/>
    <property type="match status" value="1"/>
</dbReference>
<dbReference type="Pfam" id="PF17778">
    <property type="entry name" value="WHD_BLACT"/>
    <property type="match status" value="1"/>
</dbReference>
<evidence type="ECO:0000313" key="2">
    <source>
        <dbReference type="EMBL" id="AKF07046.1"/>
    </source>
</evidence>
<evidence type="ECO:0000259" key="1">
    <source>
        <dbReference type="SMART" id="SM00849"/>
    </source>
</evidence>
<dbReference type="Gene3D" id="3.60.15.10">
    <property type="entry name" value="Ribonuclease Z/Hydroxyacylglutathione hydrolase-like"/>
    <property type="match status" value="1"/>
</dbReference>
<accession>A0A0F6W4G1</accession>
<dbReference type="InterPro" id="IPR036866">
    <property type="entry name" value="RibonucZ/Hydroxyglut_hydro"/>
</dbReference>
<dbReference type="InterPro" id="IPR001279">
    <property type="entry name" value="Metallo-B-lactamas"/>
</dbReference>
<dbReference type="InterPro" id="IPR050662">
    <property type="entry name" value="Sec-metab_biosynth-thioest"/>
</dbReference>
<name>A0A0F6W4G1_9BACT</name>
<dbReference type="Gene3D" id="1.10.10.10">
    <property type="entry name" value="Winged helix-like DNA-binding domain superfamily/Winged helix DNA-binding domain"/>
    <property type="match status" value="1"/>
</dbReference>
<feature type="domain" description="Metallo-beta-lactamase" evidence="1">
    <location>
        <begin position="128"/>
        <end position="298"/>
    </location>
</feature>
<dbReference type="Proteomes" id="UP000034883">
    <property type="component" value="Chromosome"/>
</dbReference>
<dbReference type="KEGG" id="samy:DB32_004195"/>
<keyword evidence="3" id="KW-1185">Reference proteome</keyword>
<reference evidence="2 3" key="1">
    <citation type="submission" date="2015-03" db="EMBL/GenBank/DDBJ databases">
        <title>Genome assembly of Sandaracinus amylolyticus DSM 53668.</title>
        <authorList>
            <person name="Sharma G."/>
            <person name="Subramanian S."/>
        </authorList>
    </citation>
    <scope>NUCLEOTIDE SEQUENCE [LARGE SCALE GENOMIC DNA]</scope>
    <source>
        <strain evidence="2 3">DSM 53668</strain>
    </source>
</reference>
<dbReference type="STRING" id="927083.DB32_004195"/>
<dbReference type="SUPFAM" id="SSF56281">
    <property type="entry name" value="Metallo-hydrolase/oxidoreductase"/>
    <property type="match status" value="1"/>
</dbReference>
<protein>
    <submittedName>
        <fullName evidence="2">Metallo-beta-lactamase family protein</fullName>
    </submittedName>
</protein>
<organism evidence="2 3">
    <name type="scientific">Sandaracinus amylolyticus</name>
    <dbReference type="NCBI Taxonomy" id="927083"/>
    <lineage>
        <taxon>Bacteria</taxon>
        <taxon>Pseudomonadati</taxon>
        <taxon>Myxococcota</taxon>
        <taxon>Polyangia</taxon>
        <taxon>Polyangiales</taxon>
        <taxon>Sandaracinaceae</taxon>
        <taxon>Sandaracinus</taxon>
    </lineage>
</organism>
<dbReference type="PANTHER" id="PTHR23131">
    <property type="entry name" value="ENDORIBONUCLEASE LACTB2"/>
    <property type="match status" value="1"/>
</dbReference>
<dbReference type="InterPro" id="IPR036388">
    <property type="entry name" value="WH-like_DNA-bd_sf"/>
</dbReference>
<dbReference type="PANTHER" id="PTHR23131:SF0">
    <property type="entry name" value="ENDORIBONUCLEASE LACTB2"/>
    <property type="match status" value="1"/>
</dbReference>